<comment type="caution">
    <text evidence="7">The sequence shown here is derived from an EMBL/GenBank/DDBJ whole genome shotgun (WGS) entry which is preliminary data.</text>
</comment>
<dbReference type="InterPro" id="IPR003010">
    <property type="entry name" value="C-N_Hydrolase"/>
</dbReference>
<dbReference type="GeneID" id="59297841"/>
<dbReference type="Pfam" id="PF00795">
    <property type="entry name" value="CN_hydrolase"/>
    <property type="match status" value="1"/>
</dbReference>
<evidence type="ECO:0000256" key="2">
    <source>
        <dbReference type="ARBA" id="ARBA00022801"/>
    </source>
</evidence>
<dbReference type="InterPro" id="IPR000132">
    <property type="entry name" value="Nitrilase/CN_hydratase_CS"/>
</dbReference>
<keyword evidence="2" id="KW-0378">Hydrolase</keyword>
<dbReference type="SUPFAM" id="SSF56317">
    <property type="entry name" value="Carbon-nitrogen hydrolase"/>
    <property type="match status" value="1"/>
</dbReference>
<dbReference type="CDD" id="cd07564">
    <property type="entry name" value="nitrilases_CHs"/>
    <property type="match status" value="1"/>
</dbReference>
<protein>
    <recommendedName>
        <fullName evidence="4">nitrilase</fullName>
        <ecNumber evidence="4">3.5.5.1</ecNumber>
    </recommendedName>
</protein>
<dbReference type="GO" id="GO:0016836">
    <property type="term" value="F:hydro-lyase activity"/>
    <property type="evidence" value="ECO:0007669"/>
    <property type="project" value="UniProtKB-ARBA"/>
</dbReference>
<accession>A0A8H5QM15</accession>
<dbReference type="InterPro" id="IPR044149">
    <property type="entry name" value="Nitrilases_CHs"/>
</dbReference>
<dbReference type="EMBL" id="JAAQRI010000342">
    <property type="protein sequence ID" value="KAF5617727.1"/>
    <property type="molecule type" value="Genomic_DNA"/>
</dbReference>
<evidence type="ECO:0000259" key="6">
    <source>
        <dbReference type="PROSITE" id="PS50263"/>
    </source>
</evidence>
<dbReference type="Proteomes" id="UP000530670">
    <property type="component" value="Unassembled WGS sequence"/>
</dbReference>
<dbReference type="AlphaFoldDB" id="A0A8H5QM15"/>
<dbReference type="EC" id="3.5.5.1" evidence="4"/>
<feature type="domain" description="CN hydrolase" evidence="6">
    <location>
        <begin position="37"/>
        <end position="293"/>
    </location>
</feature>
<evidence type="ECO:0000313" key="8">
    <source>
        <dbReference type="Proteomes" id="UP000530670"/>
    </source>
</evidence>
<evidence type="ECO:0000256" key="5">
    <source>
        <dbReference type="PROSITE-ProRule" id="PRU10139"/>
    </source>
</evidence>
<dbReference type="GO" id="GO:0000257">
    <property type="term" value="F:nitrilase activity"/>
    <property type="evidence" value="ECO:0007669"/>
    <property type="project" value="UniProtKB-EC"/>
</dbReference>
<dbReference type="PROSITE" id="PS00921">
    <property type="entry name" value="NITRIL_CHT_2"/>
    <property type="match status" value="1"/>
</dbReference>
<dbReference type="PANTHER" id="PTHR46044:SF14">
    <property type="entry name" value="ARYLACETONITRILASE"/>
    <property type="match status" value="1"/>
</dbReference>
<dbReference type="Gene3D" id="3.60.110.10">
    <property type="entry name" value="Carbon-nitrogen hydrolase"/>
    <property type="match status" value="1"/>
</dbReference>
<feature type="active site" description="Proton acceptor" evidence="5">
    <location>
        <position position="77"/>
    </location>
</feature>
<dbReference type="PROSITE" id="PS50263">
    <property type="entry name" value="CN_HYDROLASE"/>
    <property type="match status" value="1"/>
</dbReference>
<evidence type="ECO:0000256" key="3">
    <source>
        <dbReference type="ARBA" id="ARBA00036406"/>
    </source>
</evidence>
<dbReference type="PANTHER" id="PTHR46044">
    <property type="entry name" value="NITRILASE"/>
    <property type="match status" value="1"/>
</dbReference>
<organism evidence="7 8">
    <name type="scientific">Fusarium tjaetaba</name>
    <dbReference type="NCBI Taxonomy" id="1567544"/>
    <lineage>
        <taxon>Eukaryota</taxon>
        <taxon>Fungi</taxon>
        <taxon>Dikarya</taxon>
        <taxon>Ascomycota</taxon>
        <taxon>Pezizomycotina</taxon>
        <taxon>Sordariomycetes</taxon>
        <taxon>Hypocreomycetidae</taxon>
        <taxon>Hypocreales</taxon>
        <taxon>Nectriaceae</taxon>
        <taxon>Fusarium</taxon>
        <taxon>Fusarium fujikuroi species complex</taxon>
    </lineage>
</organism>
<proteinExistence type="inferred from homology"/>
<dbReference type="InterPro" id="IPR036526">
    <property type="entry name" value="C-N_Hydrolase_sf"/>
</dbReference>
<dbReference type="RefSeq" id="XP_037200437.1">
    <property type="nucleotide sequence ID" value="XM_037345571.1"/>
</dbReference>
<comment type="catalytic activity">
    <reaction evidence="3">
        <text>a nitrile + 2 H2O = a carboxylate + NH4(+)</text>
        <dbReference type="Rhea" id="RHEA:21724"/>
        <dbReference type="ChEBI" id="CHEBI:15377"/>
        <dbReference type="ChEBI" id="CHEBI:18379"/>
        <dbReference type="ChEBI" id="CHEBI:28938"/>
        <dbReference type="ChEBI" id="CHEBI:29067"/>
        <dbReference type="EC" id="3.5.5.1"/>
    </reaction>
</comment>
<sequence>MVSFNSDSSFDMIDSSTQDSPTMTNLFIASEDTRHQVRVAVTQAEPKWLDLQGSVDKTCALIIEAAKGGAELLAFPECWVTGYPAWIWARPVDTHLTSRYIKNCMRADGPEMARIQQCAADNNITAIIDSDGKLLAVRRKIKATHMERTIFGDASGDALTSVVDTKVGRVGALSCWEHIQPLLKYYLYSHREQIHVAAWPPLHPYKDEKELWSMSREGARALSQTYAIESQAFVLHATSVISEQGISLMNTGGGAVMSTPGGGSSAIFGPDGRILTEDLPQCDEGILYATLDLDEILRCKSFVDVCGHYSRPDMLWLGVDREVKKHVQ</sequence>
<dbReference type="OrthoDB" id="10250282at2759"/>
<evidence type="ECO:0000256" key="4">
    <source>
        <dbReference type="ARBA" id="ARBA00039045"/>
    </source>
</evidence>
<reference evidence="7 8" key="1">
    <citation type="submission" date="2020-05" db="EMBL/GenBank/DDBJ databases">
        <title>Identification and distribution of gene clusters putatively required for synthesis of sphingolipid metabolism inhibitors in phylogenetically diverse species of the filamentous fungus Fusarium.</title>
        <authorList>
            <person name="Kim H.-S."/>
            <person name="Busman M."/>
            <person name="Brown D.W."/>
            <person name="Divon H."/>
            <person name="Uhlig S."/>
            <person name="Proctor R.H."/>
        </authorList>
    </citation>
    <scope>NUCLEOTIDE SEQUENCE [LARGE SCALE GENOMIC DNA]</scope>
    <source>
        <strain evidence="7 8">NRRL 66243</strain>
    </source>
</reference>
<evidence type="ECO:0000313" key="7">
    <source>
        <dbReference type="EMBL" id="KAF5617727.1"/>
    </source>
</evidence>
<keyword evidence="8" id="KW-1185">Reference proteome</keyword>
<evidence type="ECO:0000256" key="1">
    <source>
        <dbReference type="ARBA" id="ARBA00008129"/>
    </source>
</evidence>
<dbReference type="PROSITE" id="PS00920">
    <property type="entry name" value="NITRIL_CHT_1"/>
    <property type="match status" value="1"/>
</dbReference>
<name>A0A8H5QM15_9HYPO</name>
<comment type="similarity">
    <text evidence="1">Belongs to the carbon-nitrogen hydrolase superfamily. Nitrilase family.</text>
</comment>
<gene>
    <name evidence="7" type="ORF">FTJAE_12517</name>
</gene>